<dbReference type="PANTHER" id="PTHR11918:SF45">
    <property type="entry name" value="THREONYLCARBAMOYLADENOSINE TRNA METHYLTHIOTRANSFERASE"/>
    <property type="match status" value="1"/>
</dbReference>
<evidence type="ECO:0000256" key="1">
    <source>
        <dbReference type="ARBA" id="ARBA00001966"/>
    </source>
</evidence>
<dbReference type="FunFam" id="3.80.30.20:FF:000001">
    <property type="entry name" value="tRNA-2-methylthio-N(6)-dimethylallyladenosine synthase 2"/>
    <property type="match status" value="1"/>
</dbReference>
<organism evidence="19 20">
    <name type="scientific">Syntrophus gentianae</name>
    <dbReference type="NCBI Taxonomy" id="43775"/>
    <lineage>
        <taxon>Bacteria</taxon>
        <taxon>Pseudomonadati</taxon>
        <taxon>Thermodesulfobacteriota</taxon>
        <taxon>Syntrophia</taxon>
        <taxon>Syntrophales</taxon>
        <taxon>Syntrophaceae</taxon>
        <taxon>Syntrophus</taxon>
    </lineage>
</organism>
<dbReference type="InterPro" id="IPR006638">
    <property type="entry name" value="Elp3/MiaA/NifB-like_rSAM"/>
</dbReference>
<evidence type="ECO:0000259" key="16">
    <source>
        <dbReference type="PROSITE" id="PS50926"/>
    </source>
</evidence>
<dbReference type="GO" id="GO:0051539">
    <property type="term" value="F:4 iron, 4 sulfur cluster binding"/>
    <property type="evidence" value="ECO:0007669"/>
    <property type="project" value="UniProtKB-KW"/>
</dbReference>
<dbReference type="AlphaFoldDB" id="A0A1H7YB26"/>
<dbReference type="RefSeq" id="WP_093883756.1">
    <property type="nucleotide sequence ID" value="NZ_FOBS01000015.1"/>
</dbReference>
<dbReference type="PANTHER" id="PTHR11918">
    <property type="entry name" value="RADICAL SAM PROTEINS"/>
    <property type="match status" value="1"/>
</dbReference>
<feature type="domain" description="Radical SAM core" evidence="18">
    <location>
        <begin position="144"/>
        <end position="374"/>
    </location>
</feature>
<accession>A0A1H7YB26</accession>
<dbReference type="Proteomes" id="UP000198744">
    <property type="component" value="Unassembled WGS sequence"/>
</dbReference>
<dbReference type="GO" id="GO:0046872">
    <property type="term" value="F:metal ion binding"/>
    <property type="evidence" value="ECO:0007669"/>
    <property type="project" value="UniProtKB-KW"/>
</dbReference>
<dbReference type="InterPro" id="IPR038135">
    <property type="entry name" value="Methylthiotransferase_N_sf"/>
</dbReference>
<comment type="function">
    <text evidence="2">Catalyzes the methylthiolation of N6-threonylcarbamoyladenosine (t(6)A), leading to the formation of 2-methylthio-N6-threonylcarbamoyladenosine (ms(2)t(6)A) at position 37 in tRNAs that read codons beginning with adenine.</text>
</comment>
<dbReference type="EMBL" id="FOBS01000015">
    <property type="protein sequence ID" value="SEM43165.1"/>
    <property type="molecule type" value="Genomic_DNA"/>
</dbReference>
<proteinExistence type="inferred from homology"/>
<dbReference type="EC" id="2.8.4.5" evidence="3"/>
<evidence type="ECO:0000256" key="11">
    <source>
        <dbReference type="ARBA" id="ARBA00023014"/>
    </source>
</evidence>
<comment type="catalytic activity">
    <reaction evidence="13">
        <text>N(6)-L-threonylcarbamoyladenosine(37) in tRNA + (sulfur carrier)-SH + AH2 + 2 S-adenosyl-L-methionine = 2-methylsulfanyl-N(6)-L-threonylcarbamoyladenosine(37) in tRNA + (sulfur carrier)-H + 5'-deoxyadenosine + L-methionine + A + S-adenosyl-L-homocysteine + 2 H(+)</text>
        <dbReference type="Rhea" id="RHEA:37075"/>
        <dbReference type="Rhea" id="RHEA-COMP:10163"/>
        <dbReference type="Rhea" id="RHEA-COMP:11092"/>
        <dbReference type="Rhea" id="RHEA-COMP:14737"/>
        <dbReference type="Rhea" id="RHEA-COMP:14739"/>
        <dbReference type="ChEBI" id="CHEBI:13193"/>
        <dbReference type="ChEBI" id="CHEBI:15378"/>
        <dbReference type="ChEBI" id="CHEBI:17319"/>
        <dbReference type="ChEBI" id="CHEBI:17499"/>
        <dbReference type="ChEBI" id="CHEBI:29917"/>
        <dbReference type="ChEBI" id="CHEBI:57844"/>
        <dbReference type="ChEBI" id="CHEBI:57856"/>
        <dbReference type="ChEBI" id="CHEBI:59789"/>
        <dbReference type="ChEBI" id="CHEBI:64428"/>
        <dbReference type="ChEBI" id="CHEBI:74418"/>
        <dbReference type="ChEBI" id="CHEBI:74420"/>
        <dbReference type="EC" id="2.8.4.5"/>
    </reaction>
</comment>
<evidence type="ECO:0000256" key="8">
    <source>
        <dbReference type="ARBA" id="ARBA00022694"/>
    </source>
</evidence>
<evidence type="ECO:0000259" key="17">
    <source>
        <dbReference type="PROSITE" id="PS51449"/>
    </source>
</evidence>
<dbReference type="InterPro" id="IPR002792">
    <property type="entry name" value="TRAM_dom"/>
</dbReference>
<evidence type="ECO:0000256" key="7">
    <source>
        <dbReference type="ARBA" id="ARBA00022691"/>
    </source>
</evidence>
<dbReference type="NCBIfam" id="TIGR01579">
    <property type="entry name" value="MiaB-like-C"/>
    <property type="match status" value="1"/>
</dbReference>
<evidence type="ECO:0000256" key="9">
    <source>
        <dbReference type="ARBA" id="ARBA00022723"/>
    </source>
</evidence>
<evidence type="ECO:0000313" key="19">
    <source>
        <dbReference type="EMBL" id="SEM43165.1"/>
    </source>
</evidence>
<evidence type="ECO:0000256" key="3">
    <source>
        <dbReference type="ARBA" id="ARBA00013273"/>
    </source>
</evidence>
<comment type="similarity">
    <text evidence="14">Belongs to the methylthiotransferase family. MtaB subfamily.</text>
</comment>
<evidence type="ECO:0000256" key="2">
    <source>
        <dbReference type="ARBA" id="ARBA00002399"/>
    </source>
</evidence>
<keyword evidence="5" id="KW-0963">Cytoplasm</keyword>
<dbReference type="InterPro" id="IPR013848">
    <property type="entry name" value="Methylthiotransferase_N"/>
</dbReference>
<dbReference type="InterPro" id="IPR006467">
    <property type="entry name" value="MiaB-like_bact"/>
</dbReference>
<evidence type="ECO:0000256" key="13">
    <source>
        <dbReference type="ARBA" id="ARBA00051661"/>
    </source>
</evidence>
<dbReference type="PROSITE" id="PS51918">
    <property type="entry name" value="RADICAL_SAM"/>
    <property type="match status" value="1"/>
</dbReference>
<name>A0A1H7YB26_9BACT</name>
<keyword evidence="20" id="KW-1185">Reference proteome</keyword>
<dbReference type="SFLD" id="SFLDG01082">
    <property type="entry name" value="B12-binding_domain_containing"/>
    <property type="match status" value="1"/>
</dbReference>
<dbReference type="NCBIfam" id="TIGR00089">
    <property type="entry name" value="MiaB/RimO family radical SAM methylthiotransferase"/>
    <property type="match status" value="1"/>
</dbReference>
<dbReference type="STRING" id="43775.SAMN04489760_11537"/>
<keyword evidence="9" id="KW-0479">Metal-binding</keyword>
<keyword evidence="8" id="KW-0819">tRNA processing</keyword>
<dbReference type="SUPFAM" id="SSF102114">
    <property type="entry name" value="Radical SAM enzymes"/>
    <property type="match status" value="1"/>
</dbReference>
<dbReference type="Pfam" id="PF00919">
    <property type="entry name" value="UPF0004"/>
    <property type="match status" value="1"/>
</dbReference>
<dbReference type="PROSITE" id="PS50926">
    <property type="entry name" value="TRAM"/>
    <property type="match status" value="1"/>
</dbReference>
<evidence type="ECO:0000256" key="4">
    <source>
        <dbReference type="ARBA" id="ARBA00022485"/>
    </source>
</evidence>
<evidence type="ECO:0000256" key="15">
    <source>
        <dbReference type="ARBA" id="ARBA00069898"/>
    </source>
</evidence>
<sequence length="442" mass="48747">MKAESPSVKVAIVTLGCKVNQYESAGLGEALARQGHTLVPFAEKADCYIVNTCTVTARTNYQSRQVIRQAIRRNPEAVVVVTGCYAQTAPAEIAEIPGVSLIAGQGEKDSIPDLLTGLLKNRPEVRVGDISETRRFSSLPVARFRDHTRAFLKIQDGCNAWCSYCIVPSARGRSRSLAEDQVLDQLRRLGQGGYREAVLTGIHLGAYGQDLSPKSTLFDLLQKVEKERPVERLRLSSIEPTEISDDLISLLRQSTLLCPHLHIPLQSGDNAILSDMRRHYSARFFKALLIDLVEAIPDLAIGIDVIAGFPGENEAAFENTVSLIESMPVAYLHVFPYSARPGTPAAAMADQVPPDEKKKRAETLRNLGARKREAFARRFQGRTLRVLVEERIDRTSGLRKGFSDNYLPVYLINSKAAQVNSLVTVRLEGFEGTRNLGRIVAP</sequence>
<reference evidence="19 20" key="1">
    <citation type="submission" date="2016-10" db="EMBL/GenBank/DDBJ databases">
        <authorList>
            <person name="de Groot N.N."/>
        </authorList>
    </citation>
    <scope>NUCLEOTIDE SEQUENCE [LARGE SCALE GENOMIC DNA]</scope>
    <source>
        <strain evidence="19 20">DSM 8423</strain>
    </source>
</reference>
<keyword evidence="7" id="KW-0949">S-adenosyl-L-methionine</keyword>
<dbReference type="InterPro" id="IPR023404">
    <property type="entry name" value="rSAM_horseshoe"/>
</dbReference>
<dbReference type="FunFam" id="3.40.50.12160:FF:000004">
    <property type="entry name" value="Threonylcarbamoyladenosine tRNA methylthiotransferase MtaB"/>
    <property type="match status" value="1"/>
</dbReference>
<dbReference type="InterPro" id="IPR020612">
    <property type="entry name" value="Methylthiotransferase_CS"/>
</dbReference>
<dbReference type="Gene3D" id="3.80.30.20">
    <property type="entry name" value="tm_1862 like domain"/>
    <property type="match status" value="1"/>
</dbReference>
<dbReference type="Gene3D" id="3.40.50.12160">
    <property type="entry name" value="Methylthiotransferase, N-terminal domain"/>
    <property type="match status" value="1"/>
</dbReference>
<dbReference type="PROSITE" id="PS51449">
    <property type="entry name" value="MTTASE_N"/>
    <property type="match status" value="1"/>
</dbReference>
<dbReference type="Pfam" id="PF04055">
    <property type="entry name" value="Radical_SAM"/>
    <property type="match status" value="1"/>
</dbReference>
<evidence type="ECO:0000259" key="18">
    <source>
        <dbReference type="PROSITE" id="PS51918"/>
    </source>
</evidence>
<dbReference type="InterPro" id="IPR005839">
    <property type="entry name" value="Methylthiotransferase"/>
</dbReference>
<dbReference type="InterPro" id="IPR058240">
    <property type="entry name" value="rSAM_sf"/>
</dbReference>
<evidence type="ECO:0000256" key="14">
    <source>
        <dbReference type="ARBA" id="ARBA00061574"/>
    </source>
</evidence>
<protein>
    <recommendedName>
        <fullName evidence="15">Threonylcarbamoyladenosine tRNA methylthiotransferase MtaB</fullName>
        <ecNumber evidence="3">2.8.4.5</ecNumber>
    </recommendedName>
    <alternativeName>
        <fullName evidence="12">tRNA-t(6)A37 methylthiotransferase</fullName>
    </alternativeName>
</protein>
<dbReference type="OrthoDB" id="9805215at2"/>
<dbReference type="SMART" id="SM00729">
    <property type="entry name" value="Elp3"/>
    <property type="match status" value="1"/>
</dbReference>
<keyword evidence="10" id="KW-0408">Iron</keyword>
<dbReference type="CDD" id="cd01335">
    <property type="entry name" value="Radical_SAM"/>
    <property type="match status" value="1"/>
</dbReference>
<comment type="cofactor">
    <cofactor evidence="1">
        <name>[4Fe-4S] cluster</name>
        <dbReference type="ChEBI" id="CHEBI:49883"/>
    </cofactor>
</comment>
<dbReference type="PROSITE" id="PS01278">
    <property type="entry name" value="MTTASE_RADICAL"/>
    <property type="match status" value="1"/>
</dbReference>
<dbReference type="GO" id="GO:0035598">
    <property type="term" value="F:tRNA (N(6)-L-threonylcarbamoyladenosine(37)-C(2))-methylthiotransferase activity"/>
    <property type="evidence" value="ECO:0007669"/>
    <property type="project" value="UniProtKB-EC"/>
</dbReference>
<dbReference type="SFLD" id="SFLDS00029">
    <property type="entry name" value="Radical_SAM"/>
    <property type="match status" value="1"/>
</dbReference>
<evidence type="ECO:0000256" key="5">
    <source>
        <dbReference type="ARBA" id="ARBA00022490"/>
    </source>
</evidence>
<dbReference type="InterPro" id="IPR007197">
    <property type="entry name" value="rSAM"/>
</dbReference>
<gene>
    <name evidence="19" type="ORF">SAMN04489760_11537</name>
</gene>
<keyword evidence="11" id="KW-0411">Iron-sulfur</keyword>
<evidence type="ECO:0000256" key="10">
    <source>
        <dbReference type="ARBA" id="ARBA00023004"/>
    </source>
</evidence>
<evidence type="ECO:0000256" key="6">
    <source>
        <dbReference type="ARBA" id="ARBA00022679"/>
    </source>
</evidence>
<evidence type="ECO:0000256" key="12">
    <source>
        <dbReference type="ARBA" id="ARBA00031213"/>
    </source>
</evidence>
<dbReference type="SFLD" id="SFLDG01061">
    <property type="entry name" value="methylthiotransferase"/>
    <property type="match status" value="1"/>
</dbReference>
<evidence type="ECO:0000313" key="20">
    <source>
        <dbReference type="Proteomes" id="UP000198744"/>
    </source>
</evidence>
<feature type="domain" description="MTTase N-terminal" evidence="17">
    <location>
        <begin position="8"/>
        <end position="120"/>
    </location>
</feature>
<feature type="domain" description="TRAM" evidence="16">
    <location>
        <begin position="377"/>
        <end position="441"/>
    </location>
</feature>
<keyword evidence="6 19" id="KW-0808">Transferase</keyword>
<keyword evidence="4" id="KW-0004">4Fe-4S</keyword>